<keyword evidence="2" id="KW-1185">Reference proteome</keyword>
<name>A0AC61MXR6_9FIRM</name>
<proteinExistence type="predicted"/>
<protein>
    <submittedName>
        <fullName evidence="1">Leucine-rich repeat domain-containing protein</fullName>
    </submittedName>
</protein>
<organism evidence="1 2">
    <name type="scientific">Aristaeella hokkaidonensis</name>
    <dbReference type="NCBI Taxonomy" id="3046382"/>
    <lineage>
        <taxon>Bacteria</taxon>
        <taxon>Bacillati</taxon>
        <taxon>Bacillota</taxon>
        <taxon>Clostridia</taxon>
        <taxon>Eubacteriales</taxon>
        <taxon>Aristaeellaceae</taxon>
        <taxon>Aristaeella</taxon>
    </lineage>
</organism>
<evidence type="ECO:0000313" key="1">
    <source>
        <dbReference type="EMBL" id="QUC67656.1"/>
    </source>
</evidence>
<gene>
    <name evidence="1" type="ORF">JYE49_02840</name>
</gene>
<accession>A0AC61MXR6</accession>
<evidence type="ECO:0000313" key="2">
    <source>
        <dbReference type="Proteomes" id="UP000682782"/>
    </source>
</evidence>
<reference evidence="1" key="1">
    <citation type="submission" date="2021-01" db="EMBL/GenBank/DDBJ databases">
        <title>Complete genome sequence of Clostridiales bacterium R-7.</title>
        <authorList>
            <person name="Mahoney-Kurpe S.C."/>
            <person name="Palevich N."/>
            <person name="Koike S."/>
            <person name="Moon C.D."/>
            <person name="Attwood G.T."/>
        </authorList>
    </citation>
    <scope>NUCLEOTIDE SEQUENCE</scope>
    <source>
        <strain evidence="1">R-7</strain>
    </source>
</reference>
<sequence length="797" mass="86735">MERQAGCKLFSLIISILLVCMLCFTVSAASADNNFQIKGTTLVKYTGGGGEVTVPDGVTEIGEWAFQYSPVTKVILPETLEEIRSYAFYSCAELEEITLPASLTNLEYYIDDTYGDQITQAQVFYNNPKLQAINVAEGNQHYKSIDGVLFSADGKKLFYYPAGKNAGGRYAIPEGTEELGYTAFDGADLTAIEFPSTLTQLHSEGGDFTGVSGLLKISVAEGNSRFYTVDDVLYDRYGSLILYPAWKAGTELDKDYFPKGLTSISAFAFQDNRNLKSIEFPEGLQTVDWMAFDGAHSLKSVTLPSTLSYISGYVFGYCDKLERVTIRSNSVGFPDTELDGTGDDIFSGARSGVVLCAPADSSVQAYADRWGIAFEALDADTEAVSTEATDLTVTDEISVQTAADSEDIASAVPTPDTIVLHTDTADITESAEPETSGVFEVRDKTLMRYTGNEEVVTVPDGIEVLGEWAFDGCIARKIILPETLKEIQCYCFFNCPNLSDITLPASLKTLGSMQAFNITPALKRFKVAQGNKHFVSVDGVLFNADRTVLLYYPDGKNVNGTYAVPEGTTRFGGAALSGAQISVIEIPASFNGASFYNHFSSMPNLTDINVSPDNKTCKSVDGILFDNAGTLVSYPAGRKTEHLGKDDFPAETKILGPWAFQSVHHLKTVELPDGLESIGWMCFTWVDALESITVPASVRNIDAFAFADCPNLKEVTILNPEANLRLDESKINEDYNFNIVDESPRALLCGYEGSTAQTYAEKLDLPFSSLGPAPEKDPNVKQPDPEPTPVFYPACME</sequence>
<dbReference type="EMBL" id="CP068393">
    <property type="protein sequence ID" value="QUC67656.1"/>
    <property type="molecule type" value="Genomic_DNA"/>
</dbReference>
<dbReference type="Proteomes" id="UP000682782">
    <property type="component" value="Chromosome"/>
</dbReference>